<evidence type="ECO:0000313" key="7">
    <source>
        <dbReference type="Proteomes" id="UP001465755"/>
    </source>
</evidence>
<dbReference type="Gene3D" id="3.30.470.20">
    <property type="entry name" value="ATP-grasp fold, B domain"/>
    <property type="match status" value="1"/>
</dbReference>
<reference evidence="6 7" key="1">
    <citation type="journal article" date="2024" name="Nat. Commun.">
        <title>Phylogenomics reveals the evolutionary origins of lichenization in chlorophyte algae.</title>
        <authorList>
            <person name="Puginier C."/>
            <person name="Libourel C."/>
            <person name="Otte J."/>
            <person name="Skaloud P."/>
            <person name="Haon M."/>
            <person name="Grisel S."/>
            <person name="Petersen M."/>
            <person name="Berrin J.G."/>
            <person name="Delaux P.M."/>
            <person name="Dal Grande F."/>
            <person name="Keller J."/>
        </authorList>
    </citation>
    <scope>NUCLEOTIDE SEQUENCE [LARGE SCALE GENOMIC DNA]</scope>
    <source>
        <strain evidence="6 7">SAG 2036</strain>
    </source>
</reference>
<dbReference type="GO" id="GO:0005524">
    <property type="term" value="F:ATP binding"/>
    <property type="evidence" value="ECO:0007669"/>
    <property type="project" value="UniProtKB-UniRule"/>
</dbReference>
<keyword evidence="3 4" id="KW-0067">ATP-binding</keyword>
<dbReference type="Pfam" id="PF18130">
    <property type="entry name" value="ATPgrasp_N"/>
    <property type="match status" value="1"/>
</dbReference>
<proteinExistence type="predicted"/>
<name>A0AAW1P4D2_9CHLO</name>
<dbReference type="Proteomes" id="UP001465755">
    <property type="component" value="Unassembled WGS sequence"/>
</dbReference>
<dbReference type="InterPro" id="IPR041472">
    <property type="entry name" value="BL00235/CARNS1_N"/>
</dbReference>
<protein>
    <recommendedName>
        <fullName evidence="5">ATP-grasp domain-containing protein</fullName>
    </recommendedName>
</protein>
<evidence type="ECO:0000259" key="5">
    <source>
        <dbReference type="PROSITE" id="PS50975"/>
    </source>
</evidence>
<dbReference type="PANTHER" id="PTHR43585">
    <property type="entry name" value="FUMIPYRROLE BIOSYNTHESIS PROTEIN C"/>
    <property type="match status" value="1"/>
</dbReference>
<evidence type="ECO:0000256" key="2">
    <source>
        <dbReference type="ARBA" id="ARBA00022741"/>
    </source>
</evidence>
<feature type="domain" description="ATP-grasp" evidence="5">
    <location>
        <begin position="191"/>
        <end position="415"/>
    </location>
</feature>
<dbReference type="EMBL" id="JALJOQ010000052">
    <property type="protein sequence ID" value="KAK9804152.1"/>
    <property type="molecule type" value="Genomic_DNA"/>
</dbReference>
<sequence>MLKLGSPALTATFLGPSSLGSLPPRLSLADRAAVSQSTPMSPSLAAIHSIPPAKLAAPTAEGRRLRRRLLRGTVVVVIVAGYQGKRFIYERAKELGVRLVILDADDSWASELVDAGIVEKFYVTDLSDQDTVFDNCMAGIRRAEREIGQVDGVLSFWELSQPLVSRLAERLGLPANPPEAVDSAREKQRTREVMGAAGLPTPKNTIIRSPKDLAKAAAHVGFPAVLKPISGAASLGVIRVNSEPDLHTLYTQVCKEVASVTRNAEGGLETKSVAPNEEVIEEQHTGQAYVAQRFMLETYLDGPEVDVDIALSQGDVIYGAVTDNWPTIEPYFNETGSNCPSILPHQQQMDLCDLAVASVKALGFEEGVLHVELKYTSHGPQLIEINARMGGGPVHMINHMVWGVDLVEEQLLSTVGIPSRPYLARSAQVQLAENSINAKATGRLQRDDFCEEWDGQEDVVYCRPLVKAGDSVTSVEDGLPTWVCEVMVTKPTMEKALEYVRKVESDIDSIIKITPAAQNARAQQAVPDCLS</sequence>
<dbReference type="Pfam" id="PF13535">
    <property type="entry name" value="ATP-grasp_4"/>
    <property type="match status" value="1"/>
</dbReference>
<dbReference type="GO" id="GO:0016874">
    <property type="term" value="F:ligase activity"/>
    <property type="evidence" value="ECO:0007669"/>
    <property type="project" value="UniProtKB-KW"/>
</dbReference>
<dbReference type="GO" id="GO:0046872">
    <property type="term" value="F:metal ion binding"/>
    <property type="evidence" value="ECO:0007669"/>
    <property type="project" value="InterPro"/>
</dbReference>
<dbReference type="Gene3D" id="3.40.50.20">
    <property type="match status" value="1"/>
</dbReference>
<dbReference type="InterPro" id="IPR052032">
    <property type="entry name" value="ATP-dep_AA_Ligase"/>
</dbReference>
<dbReference type="PROSITE" id="PS50975">
    <property type="entry name" value="ATP_GRASP"/>
    <property type="match status" value="1"/>
</dbReference>
<evidence type="ECO:0000256" key="4">
    <source>
        <dbReference type="PROSITE-ProRule" id="PRU00409"/>
    </source>
</evidence>
<gene>
    <name evidence="6" type="ORF">WJX73_005604</name>
</gene>
<keyword evidence="1" id="KW-0436">Ligase</keyword>
<organism evidence="6 7">
    <name type="scientific">Symbiochloris irregularis</name>
    <dbReference type="NCBI Taxonomy" id="706552"/>
    <lineage>
        <taxon>Eukaryota</taxon>
        <taxon>Viridiplantae</taxon>
        <taxon>Chlorophyta</taxon>
        <taxon>core chlorophytes</taxon>
        <taxon>Trebouxiophyceae</taxon>
        <taxon>Trebouxiales</taxon>
        <taxon>Trebouxiaceae</taxon>
        <taxon>Symbiochloris</taxon>
    </lineage>
</organism>
<dbReference type="AlphaFoldDB" id="A0AAW1P4D2"/>
<evidence type="ECO:0000256" key="3">
    <source>
        <dbReference type="ARBA" id="ARBA00022840"/>
    </source>
</evidence>
<keyword evidence="7" id="KW-1185">Reference proteome</keyword>
<dbReference type="SUPFAM" id="SSF56059">
    <property type="entry name" value="Glutathione synthetase ATP-binding domain-like"/>
    <property type="match status" value="1"/>
</dbReference>
<dbReference type="SMART" id="SM01209">
    <property type="entry name" value="GARS_A"/>
    <property type="match status" value="1"/>
</dbReference>
<dbReference type="InterPro" id="IPR011761">
    <property type="entry name" value="ATP-grasp"/>
</dbReference>
<comment type="caution">
    <text evidence="6">The sequence shown here is derived from an EMBL/GenBank/DDBJ whole genome shotgun (WGS) entry which is preliminary data.</text>
</comment>
<keyword evidence="2 4" id="KW-0547">Nucleotide-binding</keyword>
<accession>A0AAW1P4D2</accession>
<dbReference type="PANTHER" id="PTHR43585:SF2">
    <property type="entry name" value="ATP-GRASP ENZYME FSQD"/>
    <property type="match status" value="1"/>
</dbReference>
<evidence type="ECO:0000313" key="6">
    <source>
        <dbReference type="EMBL" id="KAK9804152.1"/>
    </source>
</evidence>
<evidence type="ECO:0000256" key="1">
    <source>
        <dbReference type="ARBA" id="ARBA00022598"/>
    </source>
</evidence>